<evidence type="ECO:0000313" key="1">
    <source>
        <dbReference type="EnsemblPlants" id="AVESA.00010b.r2.7CG0695970.1.CDS"/>
    </source>
</evidence>
<protein>
    <submittedName>
        <fullName evidence="1">Uncharacterized protein</fullName>
    </submittedName>
</protein>
<sequence>MPPLLLTTTKQTWNLFFRTTEEYHLIKAELMQQLRNQRYLIILEDLFSVVEWDVIRMYLPDSKNGSRIVVATRQLALALSCTGDPYQVSDLRQFSDGQSLCAFFSRVCGHNSYMAEFIWQLRRPGVMSVFRGGKEESHRIGKVDRKKSHLIDEVYRGIVEMSKKIEESDFERHVWLDVTHELSLEVFSRRLLLSFQSDDIRASETMAVDEVDPMRVIEKCHKFLRGYNCLVVINGLGSIDHWNMIKENFLSEPTKSCILIITAEEKVARHSVDAEDRVFNNRDLEDLRMMELLMERYFRKECHLHIGVHRVTRFFSGRQLEAFEWREKYGLVGHQSEWSGLCDQLEGNPGVISVWGVAGVGKTTLVKHIYYTNIIGLSQCNLGTGVTQYSWVDVTYPFNLTDLSRSLLLDFHSDNLEAKETAAIGMMEGQDPAQECRNFMCRVKCFVVICGLRSIQDWDLIKAAFLSEPIEGCILVITNEASVARHCADDEARVVNVKGLEAKAAFALFTKNLTSRKIKILSPREEELSRIILTKCGGHLKVIAAIRKYCQKERETETALKSINDNFMSMLEKDPRFHNLKGLFCWMQNYFDACPDSLKPCIFYLSIFPSDHGYRRRRLLRRWIAEGYSRDKSSGSTAEEDGEMLYCKLVDLSIIQKKSPTSSSSSSSSSSKKVEMYQVNEFFREYILSRPMEDNLVFTLEGNCRPNSEHTGKHLTIGRTWDRDEIVFRSLDLSRLRSLTVFGNWEPFLISEKMRLLRVLDLEDTSGVTNNDLKQIGKAVPRLKFLSLRGCEKISHLPDSLGDMKQLQTLDVRGTQIVKLPYVVNKLENLQYVRAGMPPSGDDDVTSSSVVAEGITTEPAATAIEEEDQTSVPPPESSEPTTTTNEVVTGGCTSTCLPTSRVRWSWRKSSNSDSLASSGLSRLIERFGLHCGNGNNYGVEVAAGVGTLTALRTIGVVNVSAAGKNGKAILKDLKKLTQLRKLGVSGVNRKNWQEFCSAISCYAHLESLSVRLDFCNNKKKHNQDDLCSLDDISTPTKEPPEPQAVRWWQPTSISDLAKAALQS</sequence>
<accession>A0ACD5ZZ35</accession>
<reference evidence="1" key="2">
    <citation type="submission" date="2025-09" db="UniProtKB">
        <authorList>
            <consortium name="EnsemblPlants"/>
        </authorList>
    </citation>
    <scope>IDENTIFICATION</scope>
</reference>
<name>A0ACD5ZZ35_AVESA</name>
<organism evidence="1 2">
    <name type="scientific">Avena sativa</name>
    <name type="common">Oat</name>
    <dbReference type="NCBI Taxonomy" id="4498"/>
    <lineage>
        <taxon>Eukaryota</taxon>
        <taxon>Viridiplantae</taxon>
        <taxon>Streptophyta</taxon>
        <taxon>Embryophyta</taxon>
        <taxon>Tracheophyta</taxon>
        <taxon>Spermatophyta</taxon>
        <taxon>Magnoliopsida</taxon>
        <taxon>Liliopsida</taxon>
        <taxon>Poales</taxon>
        <taxon>Poaceae</taxon>
        <taxon>BOP clade</taxon>
        <taxon>Pooideae</taxon>
        <taxon>Poodae</taxon>
        <taxon>Poeae</taxon>
        <taxon>Poeae Chloroplast Group 1 (Aveneae type)</taxon>
        <taxon>Aveninae</taxon>
        <taxon>Avena</taxon>
    </lineage>
</organism>
<dbReference type="EnsemblPlants" id="AVESA.00010b.r2.7CG0695970.1">
    <property type="protein sequence ID" value="AVESA.00010b.r2.7CG0695970.1.CDS"/>
    <property type="gene ID" value="AVESA.00010b.r2.7CG0695970"/>
</dbReference>
<dbReference type="Proteomes" id="UP001732700">
    <property type="component" value="Chromosome 7C"/>
</dbReference>
<evidence type="ECO:0000313" key="2">
    <source>
        <dbReference type="Proteomes" id="UP001732700"/>
    </source>
</evidence>
<reference evidence="1" key="1">
    <citation type="submission" date="2021-05" db="EMBL/GenBank/DDBJ databases">
        <authorList>
            <person name="Scholz U."/>
            <person name="Mascher M."/>
            <person name="Fiebig A."/>
        </authorList>
    </citation>
    <scope>NUCLEOTIDE SEQUENCE [LARGE SCALE GENOMIC DNA]</scope>
</reference>
<proteinExistence type="predicted"/>
<keyword evidence="2" id="KW-1185">Reference proteome</keyword>